<dbReference type="PANTHER" id="PTHR43439">
    <property type="entry name" value="PHENYLACETATE-COENZYME A LIGASE"/>
    <property type="match status" value="1"/>
</dbReference>
<feature type="non-terminal residue" evidence="4">
    <location>
        <position position="681"/>
    </location>
</feature>
<dbReference type="EMBL" id="MVBO01000403">
    <property type="protein sequence ID" value="OZJ01400.1"/>
    <property type="molecule type" value="Genomic_DNA"/>
</dbReference>
<dbReference type="Gene3D" id="1.10.1200.10">
    <property type="entry name" value="ACP-like"/>
    <property type="match status" value="1"/>
</dbReference>
<dbReference type="OrthoDB" id="429813at2759"/>
<dbReference type="PROSITE" id="PS00012">
    <property type="entry name" value="PHOSPHOPANTETHEINE"/>
    <property type="match status" value="1"/>
</dbReference>
<dbReference type="Pfam" id="PF00550">
    <property type="entry name" value="PP-binding"/>
    <property type="match status" value="1"/>
</dbReference>
<dbReference type="InterPro" id="IPR009081">
    <property type="entry name" value="PP-bd_ACP"/>
</dbReference>
<dbReference type="InterPro" id="IPR036736">
    <property type="entry name" value="ACP-like_sf"/>
</dbReference>
<evidence type="ECO:0000259" key="3">
    <source>
        <dbReference type="PROSITE" id="PS50075"/>
    </source>
</evidence>
<accession>A0A261XSR1</accession>
<gene>
    <name evidence="4" type="ORF">BZG36_05644</name>
</gene>
<dbReference type="Proteomes" id="UP000242875">
    <property type="component" value="Unassembled WGS sequence"/>
</dbReference>
<keyword evidence="5" id="KW-1185">Reference proteome</keyword>
<sequence length="681" mass="74699">MSGAKLAKSTPEELNTLFSHSDFFIDLHHVDTIAEAFELRAKYTPKQVYMLFPSLNTYVPATFSEVFDGIEHCTAEWSIKLSPLIEQANATGVKPCVALLADSNPTYIVTCFALMRLNVIINLISTRASTAGMVHLLQETDSKAIIVGQAYEQHAARVREEVGEETVQLFSICEIHEIAGKHATKSYTPFCEPEPSTSVAFVIHSSGSTGLPHPIRLSNSYMINNANSGPKYGLDITSPGGVFMQVAPLFHVLGFLYAMGRAVLQNAPSAFPLTKTLLVSDNNLLLSLELAKAQALLAVPSTLDNLVKYLQQVPARWNVLSNMEYGICYGGASLGRATAEVLLAHGVPLRNMYGCTETGILGFGERTLSVDNYASVRFVKDLNIVLEPREDNVFELFVPRSHPNASEYVFTAGQDLYATKDFVRAIPGLKDYYELVGRSDDILVHVNGEKTSPLILEEIIERSPLIRKAALFGAGQLYTSLVVELDPSAKSVPIYDIVEEVEQSVSNANKVAPKHSRILKPLVHILPFDGPTIPCSHKGNISRKNANQMFASVVEAMYNRFATESKPHAPVTNGTNGTPDTNDIDFPLKHVQQRIQQMAAYLLQVEPDTLNDSKATFMDFGMDSIHIVQLTNAINKSMGVNITQSLIYEHPSINDLAQELAQIHEKGSSVPTVPLKVDAVK</sequence>
<dbReference type="InterPro" id="IPR051414">
    <property type="entry name" value="Adenylate-forming_Reductase"/>
</dbReference>
<dbReference type="Pfam" id="PF23562">
    <property type="entry name" value="AMP-binding_C_3"/>
    <property type="match status" value="1"/>
</dbReference>
<organism evidence="4 5">
    <name type="scientific">Bifiguratus adelaidae</name>
    <dbReference type="NCBI Taxonomy" id="1938954"/>
    <lineage>
        <taxon>Eukaryota</taxon>
        <taxon>Fungi</taxon>
        <taxon>Fungi incertae sedis</taxon>
        <taxon>Mucoromycota</taxon>
        <taxon>Mucoromycotina</taxon>
        <taxon>Endogonomycetes</taxon>
        <taxon>Endogonales</taxon>
        <taxon>Endogonales incertae sedis</taxon>
        <taxon>Bifiguratus</taxon>
    </lineage>
</organism>
<comment type="caution">
    <text evidence="4">The sequence shown here is derived from an EMBL/GenBank/DDBJ whole genome shotgun (WGS) entry which is preliminary data.</text>
</comment>
<reference evidence="4 5" key="1">
    <citation type="journal article" date="2017" name="Mycologia">
        <title>Bifiguratus adelaidae, gen. et sp. nov., a new member of Mucoromycotina in endophytic and soil-dwelling habitats.</title>
        <authorList>
            <person name="Torres-Cruz T.J."/>
            <person name="Billingsley Tobias T.L."/>
            <person name="Almatruk M."/>
            <person name="Hesse C."/>
            <person name="Kuske C.R."/>
            <person name="Desiro A."/>
            <person name="Benucci G.M."/>
            <person name="Bonito G."/>
            <person name="Stajich J.E."/>
            <person name="Dunlap C."/>
            <person name="Arnold A.E."/>
            <person name="Porras-Alfaro A."/>
        </authorList>
    </citation>
    <scope>NUCLEOTIDE SEQUENCE [LARGE SCALE GENOMIC DNA]</scope>
    <source>
        <strain evidence="4 5">AZ0501</strain>
    </source>
</reference>
<dbReference type="InterPro" id="IPR042099">
    <property type="entry name" value="ANL_N_sf"/>
</dbReference>
<keyword evidence="1" id="KW-0596">Phosphopantetheine</keyword>
<dbReference type="Pfam" id="PF00501">
    <property type="entry name" value="AMP-binding"/>
    <property type="match status" value="1"/>
</dbReference>
<dbReference type="InterPro" id="IPR020806">
    <property type="entry name" value="PKS_PP-bd"/>
</dbReference>
<evidence type="ECO:0000313" key="4">
    <source>
        <dbReference type="EMBL" id="OZJ01400.1"/>
    </source>
</evidence>
<evidence type="ECO:0000256" key="2">
    <source>
        <dbReference type="ARBA" id="ARBA00022553"/>
    </source>
</evidence>
<dbReference type="AlphaFoldDB" id="A0A261XSR1"/>
<protein>
    <recommendedName>
        <fullName evidence="3">Carrier domain-containing protein</fullName>
    </recommendedName>
</protein>
<feature type="domain" description="Carrier" evidence="3">
    <location>
        <begin position="589"/>
        <end position="664"/>
    </location>
</feature>
<dbReference type="SUPFAM" id="SSF56801">
    <property type="entry name" value="Acetyl-CoA synthetase-like"/>
    <property type="match status" value="1"/>
</dbReference>
<dbReference type="Gene3D" id="3.40.50.12780">
    <property type="entry name" value="N-terminal domain of ligase-like"/>
    <property type="match status" value="1"/>
</dbReference>
<proteinExistence type="predicted"/>
<dbReference type="InterPro" id="IPR000873">
    <property type="entry name" value="AMP-dep_synth/lig_dom"/>
</dbReference>
<dbReference type="PROSITE" id="PS50075">
    <property type="entry name" value="CARRIER"/>
    <property type="match status" value="1"/>
</dbReference>
<dbReference type="InterPro" id="IPR006162">
    <property type="entry name" value="Ppantetheine_attach_site"/>
</dbReference>
<keyword evidence="2" id="KW-0597">Phosphoprotein</keyword>
<dbReference type="SMART" id="SM01294">
    <property type="entry name" value="PKS_PP_betabranch"/>
    <property type="match status" value="1"/>
</dbReference>
<dbReference type="PANTHER" id="PTHR43439:SF2">
    <property type="entry name" value="ENZYME, PUTATIVE (JCVI)-RELATED"/>
    <property type="match status" value="1"/>
</dbReference>
<dbReference type="SUPFAM" id="SSF47336">
    <property type="entry name" value="ACP-like"/>
    <property type="match status" value="1"/>
</dbReference>
<evidence type="ECO:0000313" key="5">
    <source>
        <dbReference type="Proteomes" id="UP000242875"/>
    </source>
</evidence>
<evidence type="ECO:0000256" key="1">
    <source>
        <dbReference type="ARBA" id="ARBA00022450"/>
    </source>
</evidence>
<name>A0A261XSR1_9FUNG</name>
<dbReference type="GO" id="GO:0031177">
    <property type="term" value="F:phosphopantetheine binding"/>
    <property type="evidence" value="ECO:0007669"/>
    <property type="project" value="InterPro"/>
</dbReference>
<dbReference type="SMART" id="SM00823">
    <property type="entry name" value="PKS_PP"/>
    <property type="match status" value="1"/>
</dbReference>